<evidence type="ECO:0000259" key="1">
    <source>
        <dbReference type="Pfam" id="PF19277"/>
    </source>
</evidence>
<gene>
    <name evidence="2" type="ORF">XENORESO_017198</name>
</gene>
<accession>A0ABV0X147</accession>
<dbReference type="PANTHER" id="PTHR12563">
    <property type="entry name" value="GLYCEROL-3-PHOSPHATE ACYLTRANSFERASE"/>
    <property type="match status" value="1"/>
</dbReference>
<dbReference type="Proteomes" id="UP001444071">
    <property type="component" value="Unassembled WGS sequence"/>
</dbReference>
<dbReference type="InterPro" id="IPR045520">
    <property type="entry name" value="GPAT/DHAPAT_C"/>
</dbReference>
<protein>
    <recommendedName>
        <fullName evidence="1">GPAT/DHAPAT C-terminal domain-containing protein</fullName>
    </recommendedName>
</protein>
<dbReference type="Pfam" id="PF19277">
    <property type="entry name" value="GPAT_C"/>
    <property type="match status" value="1"/>
</dbReference>
<feature type="domain" description="GPAT/DHAPAT C-terminal" evidence="1">
    <location>
        <begin position="160"/>
        <end position="357"/>
    </location>
</feature>
<reference evidence="2 3" key="1">
    <citation type="submission" date="2021-06" db="EMBL/GenBank/DDBJ databases">
        <authorList>
            <person name="Palmer J.M."/>
        </authorList>
    </citation>
    <scope>NUCLEOTIDE SEQUENCE [LARGE SCALE GENOMIC DNA]</scope>
    <source>
        <strain evidence="2 3">XR_2019</strain>
        <tissue evidence="2">Muscle</tissue>
    </source>
</reference>
<organism evidence="2 3">
    <name type="scientific">Xenotaenia resolanae</name>
    <dbReference type="NCBI Taxonomy" id="208358"/>
    <lineage>
        <taxon>Eukaryota</taxon>
        <taxon>Metazoa</taxon>
        <taxon>Chordata</taxon>
        <taxon>Craniata</taxon>
        <taxon>Vertebrata</taxon>
        <taxon>Euteleostomi</taxon>
        <taxon>Actinopterygii</taxon>
        <taxon>Neopterygii</taxon>
        <taxon>Teleostei</taxon>
        <taxon>Neoteleostei</taxon>
        <taxon>Acanthomorphata</taxon>
        <taxon>Ovalentaria</taxon>
        <taxon>Atherinomorphae</taxon>
        <taxon>Cyprinodontiformes</taxon>
        <taxon>Goodeidae</taxon>
        <taxon>Xenotaenia</taxon>
    </lineage>
</organism>
<dbReference type="InterPro" id="IPR022284">
    <property type="entry name" value="GPAT/DHAPAT"/>
</dbReference>
<proteinExistence type="predicted"/>
<sequence>LVRELLHEGQALSIGVSAESGHGGQWLARIRQLIKEGSVPDVSLVPVGISYDSVTNVKFGSKSVMQWLLSLLWTKPATSVMIHLAQPFSLKEMCESGRCRVDEWLPLQDLLLPVVLNNRADSVFGRRRMSWLLPTFPSATELEEKSHSDRDLSVAIILHLIFSAASCTAVMSTSVVSSLLLYKHSKGVSTSVLCRDVAWLLEELLFRNRDVGFGGTLQEIIHYSLSLLAPDLIIAALPSGKDTVIVPRPSVASILHLSLLAQKVTHTFILEVVGACAVSAMLCEVVLSSVSSRLRTDGVKGEEVRGDMEFDVVLSQSELTEKALQLCHLLPPGIMPPCQSTQCFALDAVDSLVHCGILIMEE</sequence>
<evidence type="ECO:0000313" key="2">
    <source>
        <dbReference type="EMBL" id="MEQ2274977.1"/>
    </source>
</evidence>
<feature type="non-terminal residue" evidence="2">
    <location>
        <position position="362"/>
    </location>
</feature>
<feature type="non-terminal residue" evidence="2">
    <location>
        <position position="1"/>
    </location>
</feature>
<dbReference type="EMBL" id="JAHRIM010080656">
    <property type="protein sequence ID" value="MEQ2274977.1"/>
    <property type="molecule type" value="Genomic_DNA"/>
</dbReference>
<comment type="caution">
    <text evidence="2">The sequence shown here is derived from an EMBL/GenBank/DDBJ whole genome shotgun (WGS) entry which is preliminary data.</text>
</comment>
<name>A0ABV0X147_9TELE</name>
<evidence type="ECO:0000313" key="3">
    <source>
        <dbReference type="Proteomes" id="UP001444071"/>
    </source>
</evidence>
<keyword evidence="3" id="KW-1185">Reference proteome</keyword>
<dbReference type="PANTHER" id="PTHR12563:SF15">
    <property type="entry name" value="GLYCEROL-3-PHOSPHATE ACYLTRANSFERASE 2, MITOCHONDRIAL"/>
    <property type="match status" value="1"/>
</dbReference>